<protein>
    <submittedName>
        <fullName evidence="3">Transcriptional regulator</fullName>
    </submittedName>
</protein>
<geneLocation type="plasmid" evidence="4">
    <name>prhbstw-00814_2</name>
</geneLocation>
<dbReference type="Proteomes" id="UP000512115">
    <property type="component" value="Plasmid pRHBSTW-00814_2"/>
</dbReference>
<dbReference type="InterPro" id="IPR053721">
    <property type="entry name" value="Fimbrial_Adhesin_Reg"/>
</dbReference>
<keyword evidence="2" id="KW-0804">Transcription</keyword>
<proteinExistence type="predicted"/>
<keyword evidence="3" id="KW-0614">Plasmid</keyword>
<keyword evidence="1" id="KW-0805">Transcription regulation</keyword>
<dbReference type="Pfam" id="PF03333">
    <property type="entry name" value="PapB"/>
    <property type="match status" value="1"/>
</dbReference>
<dbReference type="GO" id="GO:0006355">
    <property type="term" value="P:regulation of DNA-templated transcription"/>
    <property type="evidence" value="ECO:0007669"/>
    <property type="project" value="InterPro"/>
</dbReference>
<dbReference type="InterPro" id="IPR004356">
    <property type="entry name" value="Adhesin_operon_reg_prot"/>
</dbReference>
<dbReference type="PRINTS" id="PR01554">
    <property type="entry name" value="FIMREGULATRY"/>
</dbReference>
<gene>
    <name evidence="3" type="ORF">HV284_24075</name>
</gene>
<evidence type="ECO:0000313" key="3">
    <source>
        <dbReference type="EMBL" id="QLV04139.1"/>
    </source>
</evidence>
<evidence type="ECO:0000256" key="1">
    <source>
        <dbReference type="ARBA" id="ARBA00023015"/>
    </source>
</evidence>
<organism evidence="3 4">
    <name type="scientific">Escherichia marmotae</name>
    <dbReference type="NCBI Taxonomy" id="1499973"/>
    <lineage>
        <taxon>Bacteria</taxon>
        <taxon>Pseudomonadati</taxon>
        <taxon>Pseudomonadota</taxon>
        <taxon>Gammaproteobacteria</taxon>
        <taxon>Enterobacterales</taxon>
        <taxon>Enterobacteriaceae</taxon>
        <taxon>Escherichia</taxon>
    </lineage>
</organism>
<sequence length="109" mass="12294">MIIPEMERMRSSFGERTIPNFSVGNMALIPGKVSENIFDMLIELSGIHSKKIINALRDYLVSGEPRKISCERHGASNSYFSVALGRLFHVCQLVSRLAPYYYSDGCSFK</sequence>
<dbReference type="EMBL" id="CP056160">
    <property type="protein sequence ID" value="QLV04139.1"/>
    <property type="molecule type" value="Genomic_DNA"/>
</dbReference>
<evidence type="ECO:0000313" key="4">
    <source>
        <dbReference type="Proteomes" id="UP000512115"/>
    </source>
</evidence>
<reference evidence="3 4" key="1">
    <citation type="submission" date="2020-06" db="EMBL/GenBank/DDBJ databases">
        <title>REHAB project genomes.</title>
        <authorList>
            <person name="Shaw L.P."/>
        </authorList>
    </citation>
    <scope>NUCLEOTIDE SEQUENCE [LARGE SCALE GENOMIC DNA]</scope>
    <source>
        <strain evidence="3 4">RHBSTW-00814</strain>
        <plasmid evidence="4">prhbstw-00814_2</plasmid>
    </source>
</reference>
<name>A0A7H9KFR4_9ESCH</name>
<dbReference type="Gene3D" id="1.10.10.2690">
    <property type="match status" value="1"/>
</dbReference>
<dbReference type="AlphaFoldDB" id="A0A7H9KFR4"/>
<accession>A0A7H9KFR4</accession>
<evidence type="ECO:0000256" key="2">
    <source>
        <dbReference type="ARBA" id="ARBA00023163"/>
    </source>
</evidence>